<comment type="caution">
    <text evidence="2">The sequence shown here is derived from an EMBL/GenBank/DDBJ whole genome shotgun (WGS) entry which is preliminary data.</text>
</comment>
<dbReference type="AlphaFoldDB" id="A0A644W7V0"/>
<dbReference type="SMART" id="SM00028">
    <property type="entry name" value="TPR"/>
    <property type="match status" value="3"/>
</dbReference>
<keyword evidence="1" id="KW-0812">Transmembrane</keyword>
<proteinExistence type="predicted"/>
<dbReference type="EMBL" id="VSSQ01000677">
    <property type="protein sequence ID" value="MPL99617.1"/>
    <property type="molecule type" value="Genomic_DNA"/>
</dbReference>
<dbReference type="Pfam" id="PF13181">
    <property type="entry name" value="TPR_8"/>
    <property type="match status" value="2"/>
</dbReference>
<keyword evidence="1" id="KW-1133">Transmembrane helix</keyword>
<organism evidence="2">
    <name type="scientific">bioreactor metagenome</name>
    <dbReference type="NCBI Taxonomy" id="1076179"/>
    <lineage>
        <taxon>unclassified sequences</taxon>
        <taxon>metagenomes</taxon>
        <taxon>ecological metagenomes</taxon>
    </lineage>
</organism>
<dbReference type="SUPFAM" id="SSF48452">
    <property type="entry name" value="TPR-like"/>
    <property type="match status" value="1"/>
</dbReference>
<gene>
    <name evidence="2" type="ORF">SDC9_45835</name>
</gene>
<dbReference type="Pfam" id="PF13174">
    <property type="entry name" value="TPR_6"/>
    <property type="match status" value="1"/>
</dbReference>
<dbReference type="PROSITE" id="PS50005">
    <property type="entry name" value="TPR"/>
    <property type="match status" value="1"/>
</dbReference>
<feature type="transmembrane region" description="Helical" evidence="1">
    <location>
        <begin position="31"/>
        <end position="49"/>
    </location>
</feature>
<protein>
    <recommendedName>
        <fullName evidence="3">Tetratricopeptide repeat-like domain-containing protein</fullName>
    </recommendedName>
</protein>
<evidence type="ECO:0000256" key="1">
    <source>
        <dbReference type="SAM" id="Phobius"/>
    </source>
</evidence>
<dbReference type="Gene3D" id="1.25.40.10">
    <property type="entry name" value="Tetratricopeptide repeat domain"/>
    <property type="match status" value="1"/>
</dbReference>
<evidence type="ECO:0008006" key="3">
    <source>
        <dbReference type="Google" id="ProtNLM"/>
    </source>
</evidence>
<sequence length="222" mass="24794">MSKKNQHQDPEQSVEQALNTTEHFIEKNKKTLMYSAIAIIAIAAIGFAYQHLYRKPLINEALAQTFMAEQHFRSDSFALALNGDGNSLGFAQIIDEYGSKAGESVYMYAGISELQLGNYENAISYLKKYDGNDPIMKARSISNIGDAYAGLENYKEALSFYLKAADFADNTFAAGYLLKAGIMYEELGDTAKAVETYKTIKDKYPQSVEGYDIDKYISRLTL</sequence>
<name>A0A644W7V0_9ZZZZ</name>
<keyword evidence="1" id="KW-0472">Membrane</keyword>
<dbReference type="InterPro" id="IPR019734">
    <property type="entry name" value="TPR_rpt"/>
</dbReference>
<evidence type="ECO:0000313" key="2">
    <source>
        <dbReference type="EMBL" id="MPL99617.1"/>
    </source>
</evidence>
<reference evidence="2" key="1">
    <citation type="submission" date="2019-08" db="EMBL/GenBank/DDBJ databases">
        <authorList>
            <person name="Kucharzyk K."/>
            <person name="Murdoch R.W."/>
            <person name="Higgins S."/>
            <person name="Loffler F."/>
        </authorList>
    </citation>
    <scope>NUCLEOTIDE SEQUENCE</scope>
</reference>
<accession>A0A644W7V0</accession>
<dbReference type="InterPro" id="IPR011990">
    <property type="entry name" value="TPR-like_helical_dom_sf"/>
</dbReference>